<dbReference type="Gene3D" id="2.40.10.10">
    <property type="entry name" value="Trypsin-like serine proteases"/>
    <property type="match status" value="1"/>
</dbReference>
<dbReference type="GO" id="GO:0006508">
    <property type="term" value="P:proteolysis"/>
    <property type="evidence" value="ECO:0007669"/>
    <property type="project" value="InterPro"/>
</dbReference>
<dbReference type="InterPro" id="IPR001254">
    <property type="entry name" value="Trypsin_dom"/>
</dbReference>
<proteinExistence type="predicted"/>
<evidence type="ECO:0000259" key="2">
    <source>
        <dbReference type="PROSITE" id="PS50240"/>
    </source>
</evidence>
<feature type="chain" id="PRO_5011957365" evidence="1">
    <location>
        <begin position="29"/>
        <end position="291"/>
    </location>
</feature>
<feature type="domain" description="Peptidase S1" evidence="2">
    <location>
        <begin position="29"/>
        <end position="287"/>
    </location>
</feature>
<gene>
    <name evidence="3" type="ORF">SAMN05444351_4012</name>
</gene>
<dbReference type="SUPFAM" id="SSF50494">
    <property type="entry name" value="Trypsin-like serine proteases"/>
    <property type="match status" value="1"/>
</dbReference>
<dbReference type="GO" id="GO:0004252">
    <property type="term" value="F:serine-type endopeptidase activity"/>
    <property type="evidence" value="ECO:0007669"/>
    <property type="project" value="InterPro"/>
</dbReference>
<reference evidence="3 4" key="1">
    <citation type="submission" date="2016-11" db="EMBL/GenBank/DDBJ databases">
        <authorList>
            <person name="Jaros S."/>
            <person name="Januszkiewicz K."/>
            <person name="Wedrychowicz H."/>
        </authorList>
    </citation>
    <scope>NUCLEOTIDE SEQUENCE [LARGE SCALE GENOMIC DNA]</scope>
    <source>
        <strain evidence="3 4">DSM 45408</strain>
    </source>
</reference>
<dbReference type="SMART" id="SM00020">
    <property type="entry name" value="Tryp_SPc"/>
    <property type="match status" value="1"/>
</dbReference>
<dbReference type="OrthoDB" id="3657335at2"/>
<dbReference type="AlphaFoldDB" id="A0A1M5Q7Y7"/>
<dbReference type="PANTHER" id="PTHR24260:SF132">
    <property type="entry name" value="PEPTIDASE S1 DOMAIN-CONTAINING PROTEIN"/>
    <property type="match status" value="1"/>
</dbReference>
<evidence type="ECO:0000313" key="4">
    <source>
        <dbReference type="Proteomes" id="UP000184471"/>
    </source>
</evidence>
<sequence>MHARTKAVLAGAAALLTAGLVAPAPAGAVTGGIEDRTNIYDNVGMLVFYDGTGGRFRCSGTLVSEDVVLTAAHCTAGTVGRTLVTFDPVVDEAAPADLPVADPAVGYLGSEETDAVDWVSGTAYTHPDYSDFTDTDNWNDVGVVVLDEPAPAGVEPAQLAAPNELEQYRQPALNRTLFRAVGYGTEVRQPDSGPQKPTPQSYPILRRYTDVVGQKLTAQILQVNGNEHDNRGGGGTCFGDSGGPSFGPSGNVVTVTSYGYTANCRYIDGLQRVDIPVVQDWLATFGVQPAA</sequence>
<evidence type="ECO:0000313" key="3">
    <source>
        <dbReference type="EMBL" id="SHH09573.1"/>
    </source>
</evidence>
<dbReference type="Pfam" id="PF00089">
    <property type="entry name" value="Trypsin"/>
    <property type="match status" value="1"/>
</dbReference>
<dbReference type="EMBL" id="FQVX01000004">
    <property type="protein sequence ID" value="SHH09573.1"/>
    <property type="molecule type" value="Genomic_DNA"/>
</dbReference>
<dbReference type="InterPro" id="IPR018114">
    <property type="entry name" value="TRYPSIN_HIS"/>
</dbReference>
<dbReference type="InterPro" id="IPR051333">
    <property type="entry name" value="CLIP_Serine_Protease"/>
</dbReference>
<dbReference type="PRINTS" id="PR00722">
    <property type="entry name" value="CHYMOTRYPSIN"/>
</dbReference>
<protein>
    <submittedName>
        <fullName evidence="3">Trypsin</fullName>
    </submittedName>
</protein>
<dbReference type="PROSITE" id="PS50240">
    <property type="entry name" value="TRYPSIN_DOM"/>
    <property type="match status" value="1"/>
</dbReference>
<feature type="signal peptide" evidence="1">
    <location>
        <begin position="1"/>
        <end position="28"/>
    </location>
</feature>
<evidence type="ECO:0000256" key="1">
    <source>
        <dbReference type="SAM" id="SignalP"/>
    </source>
</evidence>
<dbReference type="InterPro" id="IPR001314">
    <property type="entry name" value="Peptidase_S1A"/>
</dbReference>
<dbReference type="STRING" id="1070870.SAMN05444351_4012"/>
<dbReference type="RefSeq" id="WP_073422136.1">
    <property type="nucleotide sequence ID" value="NZ_FQVX01000004.1"/>
</dbReference>
<keyword evidence="4" id="KW-1185">Reference proteome</keyword>
<dbReference type="InterPro" id="IPR009003">
    <property type="entry name" value="Peptidase_S1_PA"/>
</dbReference>
<dbReference type="Proteomes" id="UP000184471">
    <property type="component" value="Unassembled WGS sequence"/>
</dbReference>
<organism evidence="3 4">
    <name type="scientific">Geodermatophilus nigrescens</name>
    <dbReference type="NCBI Taxonomy" id="1070870"/>
    <lineage>
        <taxon>Bacteria</taxon>
        <taxon>Bacillati</taxon>
        <taxon>Actinomycetota</taxon>
        <taxon>Actinomycetes</taxon>
        <taxon>Geodermatophilales</taxon>
        <taxon>Geodermatophilaceae</taxon>
        <taxon>Geodermatophilus</taxon>
    </lineage>
</organism>
<dbReference type="InterPro" id="IPR043504">
    <property type="entry name" value="Peptidase_S1_PA_chymotrypsin"/>
</dbReference>
<dbReference type="PANTHER" id="PTHR24260">
    <property type="match status" value="1"/>
</dbReference>
<dbReference type="PROSITE" id="PS00134">
    <property type="entry name" value="TRYPSIN_HIS"/>
    <property type="match status" value="1"/>
</dbReference>
<keyword evidence="1" id="KW-0732">Signal</keyword>
<accession>A0A1M5Q7Y7</accession>
<name>A0A1M5Q7Y7_9ACTN</name>